<proteinExistence type="predicted"/>
<evidence type="ECO:0000313" key="2">
    <source>
        <dbReference type="EMBL" id="KAJ8882978.1"/>
    </source>
</evidence>
<dbReference type="Proteomes" id="UP001159363">
    <property type="component" value="Chromosome 4"/>
</dbReference>
<feature type="region of interest" description="Disordered" evidence="1">
    <location>
        <begin position="99"/>
        <end position="120"/>
    </location>
</feature>
<protein>
    <submittedName>
        <fullName evidence="2">Uncharacterized protein</fullName>
    </submittedName>
</protein>
<evidence type="ECO:0000313" key="3">
    <source>
        <dbReference type="Proteomes" id="UP001159363"/>
    </source>
</evidence>
<accession>A0ABQ9HF83</accession>
<feature type="region of interest" description="Disordered" evidence="1">
    <location>
        <begin position="16"/>
        <end position="49"/>
    </location>
</feature>
<dbReference type="EMBL" id="JARBHB010000005">
    <property type="protein sequence ID" value="KAJ8882978.1"/>
    <property type="molecule type" value="Genomic_DNA"/>
</dbReference>
<keyword evidence="3" id="KW-1185">Reference proteome</keyword>
<comment type="caution">
    <text evidence="2">The sequence shown here is derived from an EMBL/GenBank/DDBJ whole genome shotgun (WGS) entry which is preliminary data.</text>
</comment>
<reference evidence="2 3" key="1">
    <citation type="submission" date="2023-02" db="EMBL/GenBank/DDBJ databases">
        <title>LHISI_Scaffold_Assembly.</title>
        <authorList>
            <person name="Stuart O.P."/>
            <person name="Cleave R."/>
            <person name="Magrath M.J.L."/>
            <person name="Mikheyev A.S."/>
        </authorList>
    </citation>
    <scope>NUCLEOTIDE SEQUENCE [LARGE SCALE GENOMIC DNA]</scope>
    <source>
        <strain evidence="2">Daus_M_001</strain>
        <tissue evidence="2">Leg muscle</tissue>
    </source>
</reference>
<gene>
    <name evidence="2" type="ORF">PR048_014817</name>
</gene>
<evidence type="ECO:0000256" key="1">
    <source>
        <dbReference type="SAM" id="MobiDB-lite"/>
    </source>
</evidence>
<sequence length="376" mass="41517">MKASMTRKSYKHLEAPIVSRNASPITSPACKIVDGSEMPSAEAEKLQPKDLQTSTICLSNISSQEHTPDVEAAEAFPCATELPSNTEKADSITELSEVAEAAQDTGDNTSKEHRHGRRRSSAWKAFSLKKQFSRVDQKLKHTFSVDSKHVINGKQSTSVKEKHYSSVDQNSVDCVNSPAVLSPVNDITPDLLSSMETVPFDFVNRDTTDDLEAGKETCDNSLQSSFKEVETPDVVVETPPLSSAVSPVDELGGSSSDAEVLKSIEEQIVEVNEVSVKESDVGDGKRPSRPVDLPLFDVDGKPIRPPRRDCRKKCSVVLERAAEKRDARLLSVPNIKYQQQKGDQHLVHDLRRKEDTSPASFSNLMRRLSKFHYVVT</sequence>
<name>A0ABQ9HF83_9NEOP</name>
<organism evidence="2 3">
    <name type="scientific">Dryococelus australis</name>
    <dbReference type="NCBI Taxonomy" id="614101"/>
    <lineage>
        <taxon>Eukaryota</taxon>
        <taxon>Metazoa</taxon>
        <taxon>Ecdysozoa</taxon>
        <taxon>Arthropoda</taxon>
        <taxon>Hexapoda</taxon>
        <taxon>Insecta</taxon>
        <taxon>Pterygota</taxon>
        <taxon>Neoptera</taxon>
        <taxon>Polyneoptera</taxon>
        <taxon>Phasmatodea</taxon>
        <taxon>Verophasmatodea</taxon>
        <taxon>Anareolatae</taxon>
        <taxon>Phasmatidae</taxon>
        <taxon>Eurycanthinae</taxon>
        <taxon>Dryococelus</taxon>
    </lineage>
</organism>